<dbReference type="AlphaFoldDB" id="A0A6M4H204"/>
<dbReference type="InterPro" id="IPR019734">
    <property type="entry name" value="TPR_rpt"/>
</dbReference>
<dbReference type="InterPro" id="IPR006597">
    <property type="entry name" value="Sel1-like"/>
</dbReference>
<accession>A0A6M4H204</accession>
<dbReference type="InterPro" id="IPR011990">
    <property type="entry name" value="TPR-like_helical_dom_sf"/>
</dbReference>
<evidence type="ECO:0000256" key="1">
    <source>
        <dbReference type="PROSITE-ProRule" id="PRU00339"/>
    </source>
</evidence>
<protein>
    <submittedName>
        <fullName evidence="2">Uncharacterized protein</fullName>
    </submittedName>
</protein>
<dbReference type="InterPro" id="IPR052748">
    <property type="entry name" value="ISR_Activator"/>
</dbReference>
<dbReference type="Gene3D" id="1.25.40.10">
    <property type="entry name" value="Tetratricopeptide repeat domain"/>
    <property type="match status" value="1"/>
</dbReference>
<name>A0A6M4H204_9PROT</name>
<dbReference type="SMART" id="SM00671">
    <property type="entry name" value="SEL1"/>
    <property type="match status" value="3"/>
</dbReference>
<dbReference type="Pfam" id="PF08238">
    <property type="entry name" value="Sel1"/>
    <property type="match status" value="2"/>
</dbReference>
<dbReference type="KEGG" id="upl:DSM104440_00345"/>
<evidence type="ECO:0000313" key="3">
    <source>
        <dbReference type="Proteomes" id="UP000503096"/>
    </source>
</evidence>
<dbReference type="PANTHER" id="PTHR45011">
    <property type="entry name" value="DAP3-BINDING CELL DEATH ENHANCER 1"/>
    <property type="match status" value="1"/>
</dbReference>
<reference evidence="2 3" key="1">
    <citation type="submission" date="2020-04" db="EMBL/GenBank/DDBJ databases">
        <title>Usitatibacter rugosus gen. nov., sp. nov. and Usitatibacter palustris sp. nov., novel members of Usitatibacteraceae fam. nov. within the order Nitrosomonadales isolated from soil.</title>
        <authorList>
            <person name="Huber K.J."/>
            <person name="Neumann-Schaal M."/>
            <person name="Geppert A."/>
            <person name="Luckner M."/>
            <person name="Wanner G."/>
            <person name="Overmann J."/>
        </authorList>
    </citation>
    <scope>NUCLEOTIDE SEQUENCE [LARGE SCALE GENOMIC DNA]</scope>
    <source>
        <strain evidence="2 3">Swamp67</strain>
    </source>
</reference>
<feature type="repeat" description="TPR" evidence="1">
    <location>
        <begin position="71"/>
        <end position="104"/>
    </location>
</feature>
<evidence type="ECO:0000313" key="2">
    <source>
        <dbReference type="EMBL" id="QJR13561.1"/>
    </source>
</evidence>
<dbReference type="Proteomes" id="UP000503096">
    <property type="component" value="Chromosome"/>
</dbReference>
<dbReference type="EMBL" id="CP053073">
    <property type="protein sequence ID" value="QJR13561.1"/>
    <property type="molecule type" value="Genomic_DNA"/>
</dbReference>
<organism evidence="2 3">
    <name type="scientific">Usitatibacter palustris</name>
    <dbReference type="NCBI Taxonomy" id="2732487"/>
    <lineage>
        <taxon>Bacteria</taxon>
        <taxon>Pseudomonadati</taxon>
        <taxon>Pseudomonadota</taxon>
        <taxon>Betaproteobacteria</taxon>
        <taxon>Nitrosomonadales</taxon>
        <taxon>Usitatibacteraceae</taxon>
        <taxon>Usitatibacter</taxon>
    </lineage>
</organism>
<proteinExistence type="predicted"/>
<sequence length="158" mass="17506">MAIDPKKTDPYAAWERGEVKLAFRLFRARAESGDKNAFLNLGYFYDVGLGVRKDQAEALRWYRRAARAGDSAAASNIGTVYREAGRHRLALEWFKRAASMNDGDAEVEIAKHYLEGMGVAPHRGRAMAALRRAVASGSITDDGREEAQSLLDCMKGPR</sequence>
<dbReference type="PROSITE" id="PS50005">
    <property type="entry name" value="TPR"/>
    <property type="match status" value="1"/>
</dbReference>
<dbReference type="SUPFAM" id="SSF81901">
    <property type="entry name" value="HCP-like"/>
    <property type="match status" value="1"/>
</dbReference>
<dbReference type="PANTHER" id="PTHR45011:SF1">
    <property type="entry name" value="DAP3-BINDING CELL DEATH ENHANCER 1"/>
    <property type="match status" value="1"/>
</dbReference>
<gene>
    <name evidence="2" type="ORF">DSM104440_00345</name>
</gene>
<keyword evidence="1" id="KW-0802">TPR repeat</keyword>
<keyword evidence="3" id="KW-1185">Reference proteome</keyword>
<dbReference type="InParanoid" id="A0A6M4H204"/>